<evidence type="ECO:0000256" key="4">
    <source>
        <dbReference type="ARBA" id="ARBA00022771"/>
    </source>
</evidence>
<feature type="domain" description="C2H2-type" evidence="9">
    <location>
        <begin position="201"/>
        <end position="228"/>
    </location>
</feature>
<organism evidence="10 11">
    <name type="scientific">Paragonimus heterotremus</name>
    <dbReference type="NCBI Taxonomy" id="100268"/>
    <lineage>
        <taxon>Eukaryota</taxon>
        <taxon>Metazoa</taxon>
        <taxon>Spiralia</taxon>
        <taxon>Lophotrochozoa</taxon>
        <taxon>Platyhelminthes</taxon>
        <taxon>Trematoda</taxon>
        <taxon>Digenea</taxon>
        <taxon>Plagiorchiida</taxon>
        <taxon>Troglotremata</taxon>
        <taxon>Troglotrematidae</taxon>
        <taxon>Paragonimus</taxon>
    </lineage>
</organism>
<keyword evidence="2" id="KW-0479">Metal-binding</keyword>
<dbReference type="GO" id="GO:0010468">
    <property type="term" value="P:regulation of gene expression"/>
    <property type="evidence" value="ECO:0007669"/>
    <property type="project" value="TreeGrafter"/>
</dbReference>
<dbReference type="FunFam" id="3.30.160.60:FF:000145">
    <property type="entry name" value="Zinc finger protein 574"/>
    <property type="match status" value="1"/>
</dbReference>
<evidence type="ECO:0000256" key="8">
    <source>
        <dbReference type="SAM" id="MobiDB-lite"/>
    </source>
</evidence>
<comment type="caution">
    <text evidence="10">The sequence shown here is derived from an EMBL/GenBank/DDBJ whole genome shotgun (WGS) entry which is preliminary data.</text>
</comment>
<protein>
    <recommendedName>
        <fullName evidence="9">C2H2-type domain-containing protein</fullName>
    </recommendedName>
</protein>
<comment type="subcellular location">
    <subcellularLocation>
        <location evidence="1">Nucleus</location>
    </subcellularLocation>
</comment>
<keyword evidence="11" id="KW-1185">Reference proteome</keyword>
<reference evidence="10" key="1">
    <citation type="submission" date="2019-05" db="EMBL/GenBank/DDBJ databases">
        <title>Annotation for the trematode Paragonimus heterotremus.</title>
        <authorList>
            <person name="Choi Y.-J."/>
        </authorList>
    </citation>
    <scope>NUCLEOTIDE SEQUENCE</scope>
    <source>
        <strain evidence="10">LC</strain>
    </source>
</reference>
<dbReference type="FunFam" id="3.30.160.60:FF:002343">
    <property type="entry name" value="Zinc finger protein 33A"/>
    <property type="match status" value="1"/>
</dbReference>
<accession>A0A8J4X1F5</accession>
<dbReference type="InterPro" id="IPR036236">
    <property type="entry name" value="Znf_C2H2_sf"/>
</dbReference>
<name>A0A8J4X1F5_9TREM</name>
<keyword evidence="6" id="KW-0539">Nucleus</keyword>
<dbReference type="PROSITE" id="PS00028">
    <property type="entry name" value="ZINC_FINGER_C2H2_1"/>
    <property type="match status" value="5"/>
</dbReference>
<evidence type="ECO:0000256" key="5">
    <source>
        <dbReference type="ARBA" id="ARBA00022833"/>
    </source>
</evidence>
<dbReference type="Pfam" id="PF13894">
    <property type="entry name" value="zf-C2H2_4"/>
    <property type="match status" value="1"/>
</dbReference>
<evidence type="ECO:0000256" key="3">
    <source>
        <dbReference type="ARBA" id="ARBA00022737"/>
    </source>
</evidence>
<dbReference type="EMBL" id="LUCH01001310">
    <property type="protein sequence ID" value="KAF5403297.1"/>
    <property type="molecule type" value="Genomic_DNA"/>
</dbReference>
<dbReference type="Pfam" id="PF13912">
    <property type="entry name" value="zf-C2H2_6"/>
    <property type="match status" value="1"/>
</dbReference>
<dbReference type="PANTHER" id="PTHR16515:SF49">
    <property type="entry name" value="GASTRULA ZINC FINGER PROTEIN XLCGF49.1-LIKE-RELATED"/>
    <property type="match status" value="1"/>
</dbReference>
<feature type="domain" description="C2H2-type" evidence="9">
    <location>
        <begin position="229"/>
        <end position="256"/>
    </location>
</feature>
<proteinExistence type="predicted"/>
<dbReference type="OrthoDB" id="3437960at2759"/>
<evidence type="ECO:0000256" key="1">
    <source>
        <dbReference type="ARBA" id="ARBA00004123"/>
    </source>
</evidence>
<dbReference type="FunFam" id="3.30.160.60:FF:000446">
    <property type="entry name" value="Zinc finger protein"/>
    <property type="match status" value="2"/>
</dbReference>
<dbReference type="AlphaFoldDB" id="A0A8J4X1F5"/>
<dbReference type="SMART" id="SM00355">
    <property type="entry name" value="ZnF_C2H2"/>
    <property type="match status" value="5"/>
</dbReference>
<dbReference type="Pfam" id="PF00096">
    <property type="entry name" value="zf-C2H2"/>
    <property type="match status" value="3"/>
</dbReference>
<feature type="domain" description="C2H2-type" evidence="9">
    <location>
        <begin position="285"/>
        <end position="312"/>
    </location>
</feature>
<feature type="domain" description="C2H2-type" evidence="9">
    <location>
        <begin position="257"/>
        <end position="284"/>
    </location>
</feature>
<keyword evidence="3" id="KW-0677">Repeat</keyword>
<keyword evidence="5" id="KW-0862">Zinc</keyword>
<feature type="region of interest" description="Disordered" evidence="8">
    <location>
        <begin position="82"/>
        <end position="107"/>
    </location>
</feature>
<evidence type="ECO:0000256" key="2">
    <source>
        <dbReference type="ARBA" id="ARBA00022723"/>
    </source>
</evidence>
<sequence>MDPQKTPDRYGHQSQHLEKLHHLVSGSTPKCYNEIASKFVKIPDSLKDSGIGSTYLTVSSGSTSTNTSPESEKDALIQQNDKSAKPLTMSELDATSTPGTLPKRTGSCQADGIEELTIRATNGFTSPRVNHDVKLNLTDAIQQSKITPMANRTRRALVRQKVDKSHLDEPDEKNITEMNLVTAETEGGFRKSGRRRQRRMHTCEHCEKQFDRPSLLKRHTLTHTGERPFECRYCSKGFSTRSGVNTHERTHTGQRPYVCRICGRRFAAGSNLIFHKYTHTNTRRHQCAQCPKAFVTPGDLRKHEYTHTGGWPFRCAICDRGFATERNLKSHEVTHTESYPDEVENKPYTLSNYSRAICKAETSAIFVMPSPKPIIISEKNQLPYRIQKESHDSKMYVQPSTLGKSIIPMTETTHPSGTHSEDRKETPSILRSTAHSVSAFTIPQPLQQTQPSQSIIQMPAPMVSNSMGFQWFYENYKAYYTWYMDAFSRNVPRQSRSTESLFSPNTLQPIHQNLPEQLVGSSTFSTEHPYQQHTSIPAPCVRINSVFPTGMPWNSSAISPQSTVYQQSLAISTPRLSEPSTSTRTDEIYHTSPGDNSNEPCALDYSLKEKKF</sequence>
<evidence type="ECO:0000256" key="6">
    <source>
        <dbReference type="ARBA" id="ARBA00023242"/>
    </source>
</evidence>
<dbReference type="GO" id="GO:0008270">
    <property type="term" value="F:zinc ion binding"/>
    <property type="evidence" value="ECO:0007669"/>
    <property type="project" value="UniProtKB-KW"/>
</dbReference>
<dbReference type="PANTHER" id="PTHR16515">
    <property type="entry name" value="PR DOMAIN ZINC FINGER PROTEIN"/>
    <property type="match status" value="1"/>
</dbReference>
<dbReference type="SUPFAM" id="SSF57667">
    <property type="entry name" value="beta-beta-alpha zinc fingers"/>
    <property type="match status" value="3"/>
</dbReference>
<dbReference type="InterPro" id="IPR050331">
    <property type="entry name" value="Zinc_finger"/>
</dbReference>
<gene>
    <name evidence="10" type="ORF">PHET_03297</name>
</gene>
<dbReference type="Gene3D" id="3.30.160.60">
    <property type="entry name" value="Classic Zinc Finger"/>
    <property type="match status" value="5"/>
</dbReference>
<feature type="compositionally biased region" description="Polar residues" evidence="8">
    <location>
        <begin position="573"/>
        <end position="583"/>
    </location>
</feature>
<feature type="region of interest" description="Disordered" evidence="8">
    <location>
        <begin position="573"/>
        <end position="603"/>
    </location>
</feature>
<dbReference type="Proteomes" id="UP000748531">
    <property type="component" value="Unassembled WGS sequence"/>
</dbReference>
<dbReference type="PROSITE" id="PS50157">
    <property type="entry name" value="ZINC_FINGER_C2H2_2"/>
    <property type="match status" value="5"/>
</dbReference>
<feature type="domain" description="C2H2-type" evidence="9">
    <location>
        <begin position="313"/>
        <end position="340"/>
    </location>
</feature>
<keyword evidence="4 7" id="KW-0863">Zinc-finger</keyword>
<dbReference type="GO" id="GO:0005634">
    <property type="term" value="C:nucleus"/>
    <property type="evidence" value="ECO:0007669"/>
    <property type="project" value="UniProtKB-SubCell"/>
</dbReference>
<evidence type="ECO:0000256" key="7">
    <source>
        <dbReference type="PROSITE-ProRule" id="PRU00042"/>
    </source>
</evidence>
<dbReference type="InterPro" id="IPR013087">
    <property type="entry name" value="Znf_C2H2_type"/>
</dbReference>
<evidence type="ECO:0000259" key="9">
    <source>
        <dbReference type="PROSITE" id="PS50157"/>
    </source>
</evidence>
<evidence type="ECO:0000313" key="10">
    <source>
        <dbReference type="EMBL" id="KAF5403297.1"/>
    </source>
</evidence>
<evidence type="ECO:0000313" key="11">
    <source>
        <dbReference type="Proteomes" id="UP000748531"/>
    </source>
</evidence>